<evidence type="ECO:0000256" key="4">
    <source>
        <dbReference type="ARBA" id="ARBA00022679"/>
    </source>
</evidence>
<evidence type="ECO:0000256" key="2">
    <source>
        <dbReference type="ARBA" id="ARBA00012544"/>
    </source>
</evidence>
<dbReference type="PANTHER" id="PTHR48043">
    <property type="entry name" value="EG:EG0003.4 PROTEIN-RELATED"/>
    <property type="match status" value="1"/>
</dbReference>
<dbReference type="Proteomes" id="UP000887540">
    <property type="component" value="Unplaced"/>
</dbReference>
<dbReference type="InterPro" id="IPR002213">
    <property type="entry name" value="UDP_glucos_trans"/>
</dbReference>
<dbReference type="Gene3D" id="3.40.50.2000">
    <property type="entry name" value="Glycogen Phosphorylase B"/>
    <property type="match status" value="2"/>
</dbReference>
<evidence type="ECO:0000313" key="6">
    <source>
        <dbReference type="Proteomes" id="UP000887540"/>
    </source>
</evidence>
<sequence>MGNFSSVFKKFPKIGFIWRINEIPEKFQAENIQVFKWIPQRTLFNHPKAMATITHCGQNSFLEAVNAGLPIIGIPTMGDQFPNTQRAKYRQIGVVLSPNNLTETTIFDAIQKIQLDPSIKSNSLKIRDMLKFERERGFAPNSEWWMEWRFRHGQTILDKFIFPAGSGLAYLNNYVFAKETELFLFTHTMSPSHLSVVFNVAEKIKNSTAYDIRWPIIDSVANFPTRKGFKKIVFPDAMILADEVKKMINTGIQENSASFKNMLVILPKCAKVLALPCALNDTSLIISSSMPTGKTMRMSIMDQFGVFCSVVLARRLKSDFVFVSALVEPMTIAYLTGAPLSIFSIMSVLVAKPPEEMTIFDRFANIIGHYFFTIKKSTRFPKIGFIWRINEIPEKFQAENIQVVKWIPQRTLCNHPKAMALITHCGQNSFLEAIDAGLPIIGIPTMGDQFPNSQRAKYRQIGVVLSPNNLTETTIFDAIQKIQLDPSDLLIEANIRKIPVHEADDEKVAFKNASESSVPIYGT</sequence>
<keyword evidence="6" id="KW-1185">Reference proteome</keyword>
<keyword evidence="3" id="KW-0328">Glycosyltransferase</keyword>
<dbReference type="EC" id="2.4.1.17" evidence="2"/>
<dbReference type="WBParaSite" id="ACRNAN_scaffold6950.g15437.t1">
    <property type="protein sequence ID" value="ACRNAN_scaffold6950.g15437.t1"/>
    <property type="gene ID" value="ACRNAN_scaffold6950.g15437"/>
</dbReference>
<reference evidence="7" key="1">
    <citation type="submission" date="2022-11" db="UniProtKB">
        <authorList>
            <consortium name="WormBaseParasite"/>
        </authorList>
    </citation>
    <scope>IDENTIFICATION</scope>
</reference>
<comment type="catalytic activity">
    <reaction evidence="5">
        <text>glucuronate acceptor + UDP-alpha-D-glucuronate = acceptor beta-D-glucuronoside + UDP + H(+)</text>
        <dbReference type="Rhea" id="RHEA:21032"/>
        <dbReference type="ChEBI" id="CHEBI:15378"/>
        <dbReference type="ChEBI" id="CHEBI:58052"/>
        <dbReference type="ChEBI" id="CHEBI:58223"/>
        <dbReference type="ChEBI" id="CHEBI:132367"/>
        <dbReference type="ChEBI" id="CHEBI:132368"/>
        <dbReference type="EC" id="2.4.1.17"/>
    </reaction>
</comment>
<keyword evidence="4" id="KW-0808">Transferase</keyword>
<dbReference type="Pfam" id="PF00201">
    <property type="entry name" value="UDPGT"/>
    <property type="match status" value="2"/>
</dbReference>
<name>A0A914EAY1_9BILA</name>
<dbReference type="InterPro" id="IPR050271">
    <property type="entry name" value="UDP-glycosyltransferase"/>
</dbReference>
<proteinExistence type="inferred from homology"/>
<protein>
    <recommendedName>
        <fullName evidence="2">glucuronosyltransferase</fullName>
        <ecNumber evidence="2">2.4.1.17</ecNumber>
    </recommendedName>
</protein>
<organism evidence="6 7">
    <name type="scientific">Acrobeloides nanus</name>
    <dbReference type="NCBI Taxonomy" id="290746"/>
    <lineage>
        <taxon>Eukaryota</taxon>
        <taxon>Metazoa</taxon>
        <taxon>Ecdysozoa</taxon>
        <taxon>Nematoda</taxon>
        <taxon>Chromadorea</taxon>
        <taxon>Rhabditida</taxon>
        <taxon>Tylenchina</taxon>
        <taxon>Cephalobomorpha</taxon>
        <taxon>Cephaloboidea</taxon>
        <taxon>Cephalobidae</taxon>
        <taxon>Acrobeloides</taxon>
    </lineage>
</organism>
<evidence type="ECO:0000256" key="3">
    <source>
        <dbReference type="ARBA" id="ARBA00022676"/>
    </source>
</evidence>
<evidence type="ECO:0000313" key="7">
    <source>
        <dbReference type="WBParaSite" id="ACRNAN_scaffold6950.g15437.t1"/>
    </source>
</evidence>
<comment type="similarity">
    <text evidence="1">Belongs to the UDP-glycosyltransferase family.</text>
</comment>
<dbReference type="AlphaFoldDB" id="A0A914EAY1"/>
<evidence type="ECO:0000256" key="5">
    <source>
        <dbReference type="ARBA" id="ARBA00047475"/>
    </source>
</evidence>
<dbReference type="PANTHER" id="PTHR48043:SF145">
    <property type="entry name" value="FI06409P-RELATED"/>
    <property type="match status" value="1"/>
</dbReference>
<dbReference type="GO" id="GO:0015020">
    <property type="term" value="F:glucuronosyltransferase activity"/>
    <property type="evidence" value="ECO:0007669"/>
    <property type="project" value="UniProtKB-EC"/>
</dbReference>
<evidence type="ECO:0000256" key="1">
    <source>
        <dbReference type="ARBA" id="ARBA00009995"/>
    </source>
</evidence>
<dbReference type="SUPFAM" id="SSF53756">
    <property type="entry name" value="UDP-Glycosyltransferase/glycogen phosphorylase"/>
    <property type="match status" value="2"/>
</dbReference>
<accession>A0A914EAY1</accession>